<proteinExistence type="predicted"/>
<protein>
    <submittedName>
        <fullName evidence="1">4494_t:CDS:1</fullName>
    </submittedName>
</protein>
<evidence type="ECO:0000313" key="2">
    <source>
        <dbReference type="Proteomes" id="UP000789525"/>
    </source>
</evidence>
<sequence length="156" mass="17890">MSQKERLNSLGKFKAEVIRVLVATDVGSLDIPTVELVINFDIPRDPTDYIHRVGRTARAGRGGVALSIVTERDIELVHNIEARINKKMEEWKINENKILESLNEVTIAKRVAAMHLHDTNFGATKEIRKKKRSTFETDHNNNHKNDRNLNKKVKKK</sequence>
<dbReference type="Proteomes" id="UP000789525">
    <property type="component" value="Unassembled WGS sequence"/>
</dbReference>
<dbReference type="EMBL" id="CAJVPT010004860">
    <property type="protein sequence ID" value="CAG8513043.1"/>
    <property type="molecule type" value="Genomic_DNA"/>
</dbReference>
<accession>A0ACA9L6A0</accession>
<evidence type="ECO:0000313" key="1">
    <source>
        <dbReference type="EMBL" id="CAG8513043.1"/>
    </source>
</evidence>
<organism evidence="1 2">
    <name type="scientific">Acaulospora colombiana</name>
    <dbReference type="NCBI Taxonomy" id="27376"/>
    <lineage>
        <taxon>Eukaryota</taxon>
        <taxon>Fungi</taxon>
        <taxon>Fungi incertae sedis</taxon>
        <taxon>Mucoromycota</taxon>
        <taxon>Glomeromycotina</taxon>
        <taxon>Glomeromycetes</taxon>
        <taxon>Diversisporales</taxon>
        <taxon>Acaulosporaceae</taxon>
        <taxon>Acaulospora</taxon>
    </lineage>
</organism>
<name>A0ACA9L6A0_9GLOM</name>
<keyword evidence="2" id="KW-1185">Reference proteome</keyword>
<comment type="caution">
    <text evidence="1">The sequence shown here is derived from an EMBL/GenBank/DDBJ whole genome shotgun (WGS) entry which is preliminary data.</text>
</comment>
<reference evidence="1" key="1">
    <citation type="submission" date="2021-06" db="EMBL/GenBank/DDBJ databases">
        <authorList>
            <person name="Kallberg Y."/>
            <person name="Tangrot J."/>
            <person name="Rosling A."/>
        </authorList>
    </citation>
    <scope>NUCLEOTIDE SEQUENCE</scope>
    <source>
        <strain evidence="1">CL356</strain>
    </source>
</reference>
<gene>
    <name evidence="1" type="ORF">ACOLOM_LOCUS3306</name>
</gene>